<dbReference type="Proteomes" id="UP000651120">
    <property type="component" value="Unassembled WGS sequence"/>
</dbReference>
<proteinExistence type="predicted"/>
<evidence type="ECO:0000256" key="1">
    <source>
        <dbReference type="SAM" id="Phobius"/>
    </source>
</evidence>
<evidence type="ECO:0000313" key="3">
    <source>
        <dbReference type="EMBL" id="RFA98505.1"/>
    </source>
</evidence>
<accession>A0A371R656</accession>
<feature type="transmembrane region" description="Helical" evidence="1">
    <location>
        <begin position="29"/>
        <end position="49"/>
    </location>
</feature>
<keyword evidence="1" id="KW-0812">Transmembrane</keyword>
<reference evidence="5 6" key="1">
    <citation type="submission" date="2017-07" db="EMBL/GenBank/DDBJ databases">
        <title>Draft genome sequence of aerobic hyperthermophilic archaea, Pyrobaculum aerophilum YKB31 and YKB32.</title>
        <authorList>
            <person name="Mochizuki T."/>
            <person name="Berliner A.J."/>
            <person name="Yoshida-Takashima Y."/>
            <person name="Takaki Y."/>
            <person name="Nunoura T."/>
            <person name="Takai K."/>
        </authorList>
    </citation>
    <scope>NUCLEOTIDE SEQUENCE [LARGE SCALE GENOMIC DNA]</scope>
    <source>
        <strain evidence="3 6">YKB31</strain>
        <strain evidence="4 5">YKB32</strain>
    </source>
</reference>
<feature type="transmembrane region" description="Helical" evidence="1">
    <location>
        <begin position="83"/>
        <end position="100"/>
    </location>
</feature>
<evidence type="ECO:0000313" key="5">
    <source>
        <dbReference type="Proteomes" id="UP000256877"/>
    </source>
</evidence>
<dbReference type="OrthoDB" id="377212at2157"/>
<dbReference type="AlphaFoldDB" id="A0A371R656"/>
<protein>
    <submittedName>
        <fullName evidence="4">Uncharacterized protein</fullName>
    </submittedName>
</protein>
<reference evidence="2" key="2">
    <citation type="journal article" date="2020" name="bioRxiv">
        <title>A rank-normalized archaeal taxonomy based on genome phylogeny resolves widespread incomplete and uneven classifications.</title>
        <authorList>
            <person name="Rinke C."/>
            <person name="Chuvochina M."/>
            <person name="Mussig A.J."/>
            <person name="Chaumeil P.-A."/>
            <person name="Waite D.W."/>
            <person name="Whitman W.B."/>
            <person name="Parks D.H."/>
            <person name="Hugenholtz P."/>
        </authorList>
    </citation>
    <scope>NUCLEOTIDE SEQUENCE</scope>
    <source>
        <strain evidence="2">UBA8839</strain>
    </source>
</reference>
<feature type="transmembrane region" description="Helical" evidence="1">
    <location>
        <begin position="7"/>
        <end position="23"/>
    </location>
</feature>
<dbReference type="Proteomes" id="UP000256877">
    <property type="component" value="Unassembled WGS sequence"/>
</dbReference>
<evidence type="ECO:0000313" key="2">
    <source>
        <dbReference type="EMBL" id="HII47985.1"/>
    </source>
</evidence>
<dbReference type="EMBL" id="NMUF01000004">
    <property type="protein sequence ID" value="RFA99996.1"/>
    <property type="molecule type" value="Genomic_DNA"/>
</dbReference>
<evidence type="ECO:0000313" key="4">
    <source>
        <dbReference type="EMBL" id="RFA99996.1"/>
    </source>
</evidence>
<dbReference type="EMBL" id="DUJP01000038">
    <property type="protein sequence ID" value="HII47985.1"/>
    <property type="molecule type" value="Genomic_DNA"/>
</dbReference>
<dbReference type="EMBL" id="NMUE01000001">
    <property type="protein sequence ID" value="RFA98505.1"/>
    <property type="molecule type" value="Genomic_DNA"/>
</dbReference>
<feature type="transmembrane region" description="Helical" evidence="1">
    <location>
        <begin position="107"/>
        <end position="127"/>
    </location>
</feature>
<comment type="caution">
    <text evidence="4">The sequence shown here is derived from an EMBL/GenBank/DDBJ whole genome shotgun (WGS) entry which is preliminary data.</text>
</comment>
<feature type="transmembrane region" description="Helical" evidence="1">
    <location>
        <begin position="133"/>
        <end position="152"/>
    </location>
</feature>
<organism evidence="4 5">
    <name type="scientific">Pyrobaculum aerophilum</name>
    <dbReference type="NCBI Taxonomy" id="13773"/>
    <lineage>
        <taxon>Archaea</taxon>
        <taxon>Thermoproteota</taxon>
        <taxon>Thermoprotei</taxon>
        <taxon>Thermoproteales</taxon>
        <taxon>Thermoproteaceae</taxon>
        <taxon>Pyrobaculum</taxon>
    </lineage>
</organism>
<gene>
    <name evidence="3" type="ORF">CGL51_00235</name>
    <name evidence="4" type="ORF">CGL52_02200</name>
    <name evidence="2" type="ORF">HA333_11280</name>
</gene>
<name>A0A371R656_9CREN</name>
<keyword evidence="1" id="KW-0472">Membrane</keyword>
<evidence type="ECO:0000313" key="6">
    <source>
        <dbReference type="Proteomes" id="UP000257123"/>
    </source>
</evidence>
<sequence length="164" mass="18617">MIKTAKILFFVSFSFTLFLAYLVSDGIFYPFGAGTFLAGLYLTLVGLIFFFSEVPKMRRRLLEAVAIILLFASFHLFPPLSLTAIPALFFILLMPIYLGWKHRVFIDVVHIVLWLIASSALGSALYWPMPKAFWSQVLTAGASSLAAHYFLLKAYPRIKKTRRI</sequence>
<dbReference type="Proteomes" id="UP000257123">
    <property type="component" value="Unassembled WGS sequence"/>
</dbReference>
<feature type="transmembrane region" description="Helical" evidence="1">
    <location>
        <begin position="61"/>
        <end position="77"/>
    </location>
</feature>
<keyword evidence="1" id="KW-1133">Transmembrane helix</keyword>